<dbReference type="GO" id="GO:0008610">
    <property type="term" value="P:lipid biosynthetic process"/>
    <property type="evidence" value="ECO:0007669"/>
    <property type="project" value="InterPro"/>
</dbReference>
<comment type="caution">
    <text evidence="6">The sequence shown here is derived from an EMBL/GenBank/DDBJ whole genome shotgun (WGS) entry which is preliminary data.</text>
</comment>
<dbReference type="InterPro" id="IPR050307">
    <property type="entry name" value="Sterol_Desaturase_Related"/>
</dbReference>
<name>A0AA39U2W8_9PEZI</name>
<dbReference type="GO" id="GO:0005506">
    <property type="term" value="F:iron ion binding"/>
    <property type="evidence" value="ECO:0007669"/>
    <property type="project" value="InterPro"/>
</dbReference>
<evidence type="ECO:0000256" key="1">
    <source>
        <dbReference type="ARBA" id="ARBA00004370"/>
    </source>
</evidence>
<dbReference type="AlphaFoldDB" id="A0AA39U2W8"/>
<sequence>MPSPTQTLPTLWATIVQTHNPHLIEFTGALLVQLLTFWLPSAIYMSLDRLLPAFSARHKIQPLSKQPTPTEIAHCARVVVKSQLMSIAVMLAMALGAHHAGRPSSFTVTATPPPLAQFLAHIVLCCAMREVAFYYVHRLLHQPRFYKRIHKMHHEFKAPVALTAQYAHPVEALFSAVLPVAVPPLLVGAHVLTAWGFVGVTLLETTTVHSGYDFFGGMARMHDRHHEVFDGHYGVFGVMDWVHGTGEKERERVKGGGGRVRVLDGF</sequence>
<comment type="subcellular location">
    <subcellularLocation>
        <location evidence="1">Membrane</location>
    </subcellularLocation>
</comment>
<evidence type="ECO:0000256" key="4">
    <source>
        <dbReference type="ARBA" id="ARBA00023136"/>
    </source>
</evidence>
<proteinExistence type="predicted"/>
<keyword evidence="4" id="KW-0472">Membrane</keyword>
<feature type="domain" description="Fatty acid hydroxylase" evidence="5">
    <location>
        <begin position="123"/>
        <end position="245"/>
    </location>
</feature>
<evidence type="ECO:0000313" key="7">
    <source>
        <dbReference type="Proteomes" id="UP001174934"/>
    </source>
</evidence>
<gene>
    <name evidence="6" type="ORF">B0T17DRAFT_593827</name>
</gene>
<evidence type="ECO:0000313" key="6">
    <source>
        <dbReference type="EMBL" id="KAK0609974.1"/>
    </source>
</evidence>
<dbReference type="Proteomes" id="UP001174934">
    <property type="component" value="Unassembled WGS sequence"/>
</dbReference>
<reference evidence="6" key="1">
    <citation type="submission" date="2023-06" db="EMBL/GenBank/DDBJ databases">
        <title>Genome-scale phylogeny and comparative genomics of the fungal order Sordariales.</title>
        <authorList>
            <consortium name="Lawrence Berkeley National Laboratory"/>
            <person name="Hensen N."/>
            <person name="Bonometti L."/>
            <person name="Westerberg I."/>
            <person name="Brannstrom I.O."/>
            <person name="Guillou S."/>
            <person name="Cros-Aarteil S."/>
            <person name="Calhoun S."/>
            <person name="Haridas S."/>
            <person name="Kuo A."/>
            <person name="Mondo S."/>
            <person name="Pangilinan J."/>
            <person name="Riley R."/>
            <person name="LaButti K."/>
            <person name="Andreopoulos B."/>
            <person name="Lipzen A."/>
            <person name="Chen C."/>
            <person name="Yanf M."/>
            <person name="Daum C."/>
            <person name="Ng V."/>
            <person name="Clum A."/>
            <person name="Steindorff A."/>
            <person name="Ohm R."/>
            <person name="Martin F."/>
            <person name="Silar P."/>
            <person name="Natvig D."/>
            <person name="Lalanne C."/>
            <person name="Gautier V."/>
            <person name="Ament-velasquez S.L."/>
            <person name="Kruys A."/>
            <person name="Hutchinson M.I."/>
            <person name="Powell A.J."/>
            <person name="Barry K."/>
            <person name="Miller A.N."/>
            <person name="Grigoriev I.V."/>
            <person name="Debuchy R."/>
            <person name="Gladieux P."/>
            <person name="Thoren M.H."/>
            <person name="Johannesson H."/>
        </authorList>
    </citation>
    <scope>NUCLEOTIDE SEQUENCE</scope>
    <source>
        <strain evidence="6">SMH3391-2</strain>
    </source>
</reference>
<dbReference type="EMBL" id="JAULSR010000011">
    <property type="protein sequence ID" value="KAK0609974.1"/>
    <property type="molecule type" value="Genomic_DNA"/>
</dbReference>
<keyword evidence="2" id="KW-0812">Transmembrane</keyword>
<evidence type="ECO:0000259" key="5">
    <source>
        <dbReference type="Pfam" id="PF04116"/>
    </source>
</evidence>
<protein>
    <submittedName>
        <fullName evidence="6">Fatty acid hydroxylase superfamily-domain-containing protein</fullName>
    </submittedName>
</protein>
<evidence type="ECO:0000256" key="3">
    <source>
        <dbReference type="ARBA" id="ARBA00022989"/>
    </source>
</evidence>
<dbReference type="GO" id="GO:0016491">
    <property type="term" value="F:oxidoreductase activity"/>
    <property type="evidence" value="ECO:0007669"/>
    <property type="project" value="InterPro"/>
</dbReference>
<dbReference type="PANTHER" id="PTHR11863">
    <property type="entry name" value="STEROL DESATURASE"/>
    <property type="match status" value="1"/>
</dbReference>
<keyword evidence="3" id="KW-1133">Transmembrane helix</keyword>
<dbReference type="GO" id="GO:0016020">
    <property type="term" value="C:membrane"/>
    <property type="evidence" value="ECO:0007669"/>
    <property type="project" value="UniProtKB-SubCell"/>
</dbReference>
<dbReference type="InterPro" id="IPR006694">
    <property type="entry name" value="Fatty_acid_hydroxylase"/>
</dbReference>
<dbReference type="Pfam" id="PF04116">
    <property type="entry name" value="FA_hydroxylase"/>
    <property type="match status" value="1"/>
</dbReference>
<evidence type="ECO:0000256" key="2">
    <source>
        <dbReference type="ARBA" id="ARBA00022692"/>
    </source>
</evidence>
<keyword evidence="7" id="KW-1185">Reference proteome</keyword>
<accession>A0AA39U2W8</accession>
<organism evidence="6 7">
    <name type="scientific">Bombardia bombarda</name>
    <dbReference type="NCBI Taxonomy" id="252184"/>
    <lineage>
        <taxon>Eukaryota</taxon>
        <taxon>Fungi</taxon>
        <taxon>Dikarya</taxon>
        <taxon>Ascomycota</taxon>
        <taxon>Pezizomycotina</taxon>
        <taxon>Sordariomycetes</taxon>
        <taxon>Sordariomycetidae</taxon>
        <taxon>Sordariales</taxon>
        <taxon>Lasiosphaeriaceae</taxon>
        <taxon>Bombardia</taxon>
    </lineage>
</organism>